<dbReference type="AlphaFoldDB" id="A0A978V1F4"/>
<dbReference type="EMBL" id="JAEACU010000007">
    <property type="protein sequence ID" value="KAH7521187.1"/>
    <property type="molecule type" value="Genomic_DNA"/>
</dbReference>
<sequence>MLVLYDVDNMHALVLNHVRASNGNPSYLGGGPEGEGRLASSPTLGFRLGRRLEESRLLGRFRRWKQNARRKDVGEEAGQNFYVVKEAGQIMPPWPLKLSWIDHFNEARVVHLAFESSDHVPILLYTHGVEGFTLKPFQFLKAWTRDVFSRVVMHQAWKAPVRDGMEAHRVMRRLNNTSITLQRWNMRHFGLAHE</sequence>
<gene>
    <name evidence="1" type="ORF">FEM48_Zijuj07G0006800</name>
</gene>
<evidence type="ECO:0000313" key="2">
    <source>
        <dbReference type="Proteomes" id="UP000813462"/>
    </source>
</evidence>
<proteinExistence type="predicted"/>
<accession>A0A978V1F4</accession>
<evidence type="ECO:0000313" key="1">
    <source>
        <dbReference type="EMBL" id="KAH7521187.1"/>
    </source>
</evidence>
<reference evidence="1" key="1">
    <citation type="journal article" date="2021" name="Front. Plant Sci.">
        <title>Chromosome-Scale Genome Assembly for Chinese Sour Jujube and Insights Into Its Genome Evolution and Domestication Signature.</title>
        <authorList>
            <person name="Shen L.-Y."/>
            <person name="Luo H."/>
            <person name="Wang X.-L."/>
            <person name="Wang X.-M."/>
            <person name="Qiu X.-J."/>
            <person name="Liu H."/>
            <person name="Zhou S.-S."/>
            <person name="Jia K.-H."/>
            <person name="Nie S."/>
            <person name="Bao Y.-T."/>
            <person name="Zhang R.-G."/>
            <person name="Yun Q.-Z."/>
            <person name="Chai Y.-H."/>
            <person name="Lu J.-Y."/>
            <person name="Li Y."/>
            <person name="Zhao S.-W."/>
            <person name="Mao J.-F."/>
            <person name="Jia S.-G."/>
            <person name="Mao Y.-M."/>
        </authorList>
    </citation>
    <scope>NUCLEOTIDE SEQUENCE</scope>
    <source>
        <strain evidence="1">AT0</strain>
        <tissue evidence="1">Leaf</tissue>
    </source>
</reference>
<organism evidence="1 2">
    <name type="scientific">Ziziphus jujuba var. spinosa</name>
    <dbReference type="NCBI Taxonomy" id="714518"/>
    <lineage>
        <taxon>Eukaryota</taxon>
        <taxon>Viridiplantae</taxon>
        <taxon>Streptophyta</taxon>
        <taxon>Embryophyta</taxon>
        <taxon>Tracheophyta</taxon>
        <taxon>Spermatophyta</taxon>
        <taxon>Magnoliopsida</taxon>
        <taxon>eudicotyledons</taxon>
        <taxon>Gunneridae</taxon>
        <taxon>Pentapetalae</taxon>
        <taxon>rosids</taxon>
        <taxon>fabids</taxon>
        <taxon>Rosales</taxon>
        <taxon>Rhamnaceae</taxon>
        <taxon>Paliureae</taxon>
        <taxon>Ziziphus</taxon>
    </lineage>
</organism>
<protein>
    <submittedName>
        <fullName evidence="1">Uncharacterized protein</fullName>
    </submittedName>
</protein>
<dbReference type="Proteomes" id="UP000813462">
    <property type="component" value="Unassembled WGS sequence"/>
</dbReference>
<comment type="caution">
    <text evidence="1">The sequence shown here is derived from an EMBL/GenBank/DDBJ whole genome shotgun (WGS) entry which is preliminary data.</text>
</comment>
<name>A0A978V1F4_ZIZJJ</name>